<dbReference type="EMBL" id="RQFU01000021">
    <property type="protein sequence ID" value="TGL17711.1"/>
    <property type="molecule type" value="Genomic_DNA"/>
</dbReference>
<evidence type="ECO:0008006" key="4">
    <source>
        <dbReference type="Google" id="ProtNLM"/>
    </source>
</evidence>
<evidence type="ECO:0000313" key="2">
    <source>
        <dbReference type="EMBL" id="TGL17711.1"/>
    </source>
</evidence>
<accession>A0ABY2LXV6</accession>
<organism evidence="2 3">
    <name type="scientific">Leptospira yanagawae</name>
    <dbReference type="NCBI Taxonomy" id="293069"/>
    <lineage>
        <taxon>Bacteria</taxon>
        <taxon>Pseudomonadati</taxon>
        <taxon>Spirochaetota</taxon>
        <taxon>Spirochaetia</taxon>
        <taxon>Leptospirales</taxon>
        <taxon>Leptospiraceae</taxon>
        <taxon>Leptospira</taxon>
    </lineage>
</organism>
<protein>
    <recommendedName>
        <fullName evidence="4">Tetratricopeptide repeat protein</fullName>
    </recommendedName>
</protein>
<name>A0ABY2LXV6_9LEPT</name>
<keyword evidence="1" id="KW-1133">Transmembrane helix</keyword>
<evidence type="ECO:0000256" key="1">
    <source>
        <dbReference type="SAM" id="Phobius"/>
    </source>
</evidence>
<keyword evidence="1" id="KW-0472">Membrane</keyword>
<dbReference type="Proteomes" id="UP000298200">
    <property type="component" value="Unassembled WGS sequence"/>
</dbReference>
<keyword evidence="3" id="KW-1185">Reference proteome</keyword>
<proteinExistence type="predicted"/>
<sequence>MKSKSPDDPYLSFLAAETLISEAEYEYSLGNRIKSEKLYREAKALWPNHKGLDEKKFKFIEHSIQSSNVCGKYEIPENSMSFIFNETRSKESFQNQISKFNQIFKTRSIIGQRIFEIEYNQNQKFYILKKVDFAVTSIVLAIIIFMLLEISVFLSKKIKQKHFK</sequence>
<evidence type="ECO:0000313" key="3">
    <source>
        <dbReference type="Proteomes" id="UP000298200"/>
    </source>
</evidence>
<reference evidence="3" key="1">
    <citation type="journal article" date="2019" name="PLoS Negl. Trop. Dis.">
        <title>Revisiting the worldwide diversity of Leptospira species in the environment.</title>
        <authorList>
            <person name="Vincent A.T."/>
            <person name="Schiettekatte O."/>
            <person name="Bourhy P."/>
            <person name="Veyrier F.J."/>
            <person name="Picardeau M."/>
        </authorList>
    </citation>
    <scope>NUCLEOTIDE SEQUENCE [LARGE SCALE GENOMIC DNA]</scope>
    <source>
        <strain evidence="3">201800272</strain>
    </source>
</reference>
<gene>
    <name evidence="2" type="ORF">EHQ46_16110</name>
</gene>
<keyword evidence="1" id="KW-0812">Transmembrane</keyword>
<dbReference type="RefSeq" id="WP_135637054.1">
    <property type="nucleotide sequence ID" value="NZ_RQFU01000021.1"/>
</dbReference>
<feature type="transmembrane region" description="Helical" evidence="1">
    <location>
        <begin position="133"/>
        <end position="154"/>
    </location>
</feature>
<comment type="caution">
    <text evidence="2">The sequence shown here is derived from an EMBL/GenBank/DDBJ whole genome shotgun (WGS) entry which is preliminary data.</text>
</comment>